<evidence type="ECO:0000256" key="3">
    <source>
        <dbReference type="ARBA" id="ARBA00023125"/>
    </source>
</evidence>
<keyword evidence="7" id="KW-1185">Reference proteome</keyword>
<dbReference type="PROSITE" id="PS50931">
    <property type="entry name" value="HTH_LYSR"/>
    <property type="match status" value="1"/>
</dbReference>
<dbReference type="InterPro" id="IPR005119">
    <property type="entry name" value="LysR_subst-bd"/>
</dbReference>
<sequence>MRYDLNLLPILAVLMEERSVTRAAQRLGMTQAALSNALARLRALLQDPLFIRERYGMRPTAKAEQLAPALAAALATIDAVVLGQQDFDPARADQAFVIAPNSYVEFVLVPALVARLGVLAPGIRLRTVPFGTDLADTGVVSGSTALVLGRVDEAPDNLVVQTVADDGLACVLRADHPAVGARLGKAQYERLKHVNVLPPGRLRAGLFQALARQGLARDVAVSVTHFAAVAEIVAATDYCATLPRLICDRLAADARLKVLSAPVDLGRFPMHMAWHVRHRQDPAHRWLRTLVAEVAASLGAPAAAAPGVRSGRARRLRA</sequence>
<dbReference type="Gene3D" id="1.10.10.10">
    <property type="entry name" value="Winged helix-like DNA-binding domain superfamily/Winged helix DNA-binding domain"/>
    <property type="match status" value="1"/>
</dbReference>
<evidence type="ECO:0000313" key="6">
    <source>
        <dbReference type="EMBL" id="GAP34061.1"/>
    </source>
</evidence>
<protein>
    <submittedName>
        <fullName evidence="6">Putative LysR family transcriptional regulator</fullName>
    </submittedName>
</protein>
<comment type="caution">
    <text evidence="6">The sequence shown here is derived from an EMBL/GenBank/DDBJ whole genome shotgun (WGS) entry which is preliminary data.</text>
</comment>
<dbReference type="OrthoDB" id="5495633at2"/>
<keyword evidence="3" id="KW-0238">DNA-binding</keyword>
<dbReference type="PANTHER" id="PTHR30118:SF15">
    <property type="entry name" value="TRANSCRIPTIONAL REGULATORY PROTEIN"/>
    <property type="match status" value="1"/>
</dbReference>
<dbReference type="PRINTS" id="PR00039">
    <property type="entry name" value="HTHLYSR"/>
</dbReference>
<dbReference type="RefSeq" id="WP_054018209.1">
    <property type="nucleotide sequence ID" value="NZ_BBYR01000006.1"/>
</dbReference>
<dbReference type="InterPro" id="IPR036388">
    <property type="entry name" value="WH-like_DNA-bd_sf"/>
</dbReference>
<dbReference type="Proteomes" id="UP000037660">
    <property type="component" value="Unassembled WGS sequence"/>
</dbReference>
<dbReference type="EMBL" id="BBYR01000006">
    <property type="protein sequence ID" value="GAP34061.1"/>
    <property type="molecule type" value="Genomic_DNA"/>
</dbReference>
<organism evidence="6 7">
    <name type="scientific">Piscinibacter sakaiensis</name>
    <name type="common">Ideonella sakaiensis</name>
    <dbReference type="NCBI Taxonomy" id="1547922"/>
    <lineage>
        <taxon>Bacteria</taxon>
        <taxon>Pseudomonadati</taxon>
        <taxon>Pseudomonadota</taxon>
        <taxon>Betaproteobacteria</taxon>
        <taxon>Burkholderiales</taxon>
        <taxon>Sphaerotilaceae</taxon>
        <taxon>Piscinibacter</taxon>
    </lineage>
</organism>
<dbReference type="STRING" id="1547922.ISF6_3840"/>
<dbReference type="GO" id="GO:0003700">
    <property type="term" value="F:DNA-binding transcription factor activity"/>
    <property type="evidence" value="ECO:0007669"/>
    <property type="project" value="InterPro"/>
</dbReference>
<evidence type="ECO:0000259" key="5">
    <source>
        <dbReference type="PROSITE" id="PS50931"/>
    </source>
</evidence>
<accession>A0A0K8NUI6</accession>
<proteinExistence type="inferred from homology"/>
<dbReference type="SUPFAM" id="SSF46785">
    <property type="entry name" value="Winged helix' DNA-binding domain"/>
    <property type="match status" value="1"/>
</dbReference>
<dbReference type="GO" id="GO:0003677">
    <property type="term" value="F:DNA binding"/>
    <property type="evidence" value="ECO:0007669"/>
    <property type="project" value="UniProtKB-KW"/>
</dbReference>
<dbReference type="InterPro" id="IPR000847">
    <property type="entry name" value="LysR_HTH_N"/>
</dbReference>
<comment type="similarity">
    <text evidence="1">Belongs to the LysR transcriptional regulatory family.</text>
</comment>
<keyword evidence="4" id="KW-0804">Transcription</keyword>
<evidence type="ECO:0000313" key="7">
    <source>
        <dbReference type="Proteomes" id="UP000037660"/>
    </source>
</evidence>
<gene>
    <name evidence="6" type="ORF">ISF6_3840</name>
</gene>
<dbReference type="SUPFAM" id="SSF53850">
    <property type="entry name" value="Periplasmic binding protein-like II"/>
    <property type="match status" value="1"/>
</dbReference>
<dbReference type="InterPro" id="IPR036390">
    <property type="entry name" value="WH_DNA-bd_sf"/>
</dbReference>
<dbReference type="Pfam" id="PF03466">
    <property type="entry name" value="LysR_substrate"/>
    <property type="match status" value="1"/>
</dbReference>
<evidence type="ECO:0000256" key="2">
    <source>
        <dbReference type="ARBA" id="ARBA00023015"/>
    </source>
</evidence>
<dbReference type="AlphaFoldDB" id="A0A0K8NUI6"/>
<feature type="domain" description="HTH lysR-type" evidence="5">
    <location>
        <begin position="1"/>
        <end position="60"/>
    </location>
</feature>
<reference evidence="6 7" key="2">
    <citation type="journal article" date="2016" name="Science">
        <title>A bacterium that degrades and assimilates poly(ethylene terephthalate).</title>
        <authorList>
            <person name="Yoshida S."/>
            <person name="Hiraga K."/>
            <person name="Takehana T."/>
            <person name="Taniguchi I."/>
            <person name="Yamaji H."/>
            <person name="Maeda Y."/>
            <person name="Toyohara K."/>
            <person name="Miyamoto K."/>
            <person name="Kimura Y."/>
            <person name="Oda K."/>
        </authorList>
    </citation>
    <scope>NUCLEOTIDE SEQUENCE [LARGE SCALE GENOMIC DNA]</scope>
    <source>
        <strain evidence="7">NBRC 110686 / TISTR 2288 / 201-F6</strain>
    </source>
</reference>
<dbReference type="PANTHER" id="PTHR30118">
    <property type="entry name" value="HTH-TYPE TRANSCRIPTIONAL REGULATOR LEUO-RELATED"/>
    <property type="match status" value="1"/>
</dbReference>
<keyword evidence="2" id="KW-0805">Transcription regulation</keyword>
<evidence type="ECO:0000256" key="4">
    <source>
        <dbReference type="ARBA" id="ARBA00023163"/>
    </source>
</evidence>
<reference evidence="7" key="1">
    <citation type="submission" date="2015-07" db="EMBL/GenBank/DDBJ databases">
        <title>Discovery of a poly(ethylene terephthalate assimilation.</title>
        <authorList>
            <person name="Yoshida S."/>
            <person name="Hiraga K."/>
            <person name="Takehana T."/>
            <person name="Taniguchi I."/>
            <person name="Yamaji H."/>
            <person name="Maeda Y."/>
            <person name="Toyohara K."/>
            <person name="Miyamoto K."/>
            <person name="Kimura Y."/>
            <person name="Oda K."/>
        </authorList>
    </citation>
    <scope>NUCLEOTIDE SEQUENCE [LARGE SCALE GENOMIC DNA]</scope>
    <source>
        <strain evidence="7">NBRC 110686 / TISTR 2288 / 201-F6</strain>
    </source>
</reference>
<dbReference type="Gene3D" id="3.40.190.10">
    <property type="entry name" value="Periplasmic binding protein-like II"/>
    <property type="match status" value="2"/>
</dbReference>
<evidence type="ECO:0000256" key="1">
    <source>
        <dbReference type="ARBA" id="ARBA00009437"/>
    </source>
</evidence>
<dbReference type="InterPro" id="IPR050389">
    <property type="entry name" value="LysR-type_TF"/>
</dbReference>
<dbReference type="Pfam" id="PF00126">
    <property type="entry name" value="HTH_1"/>
    <property type="match status" value="1"/>
</dbReference>
<name>A0A0K8NUI6_PISS1</name>